<dbReference type="InterPro" id="IPR026444">
    <property type="entry name" value="Secre_tail"/>
</dbReference>
<dbReference type="NCBIfam" id="TIGR04183">
    <property type="entry name" value="Por_Secre_tail"/>
    <property type="match status" value="1"/>
</dbReference>
<reference evidence="2" key="1">
    <citation type="submission" date="2015-10" db="EMBL/GenBank/DDBJ databases">
        <authorList>
            <person name="Gilbert D.G."/>
        </authorList>
    </citation>
    <scope>NUCLEOTIDE SEQUENCE</scope>
</reference>
<proteinExistence type="predicted"/>
<evidence type="ECO:0000313" key="2">
    <source>
        <dbReference type="EMBL" id="CUV09689.1"/>
    </source>
</evidence>
<gene>
    <name evidence="2" type="ORF">MGWOODY_Mmi543</name>
</gene>
<accession>A0A160VHU7</accession>
<dbReference type="EMBL" id="FAXC01000285">
    <property type="protein sequence ID" value="CUV09689.1"/>
    <property type="molecule type" value="Genomic_DNA"/>
</dbReference>
<dbReference type="Pfam" id="PF13860">
    <property type="entry name" value="FlgD_ig"/>
    <property type="match status" value="1"/>
</dbReference>
<protein>
    <submittedName>
        <fullName evidence="2">YapH protein</fullName>
    </submittedName>
</protein>
<dbReference type="Gene3D" id="2.60.40.4070">
    <property type="match status" value="1"/>
</dbReference>
<feature type="domain" description="FlgD/Vpr Ig-like" evidence="1">
    <location>
        <begin position="182"/>
        <end position="237"/>
    </location>
</feature>
<dbReference type="AlphaFoldDB" id="A0A160VHU7"/>
<name>A0A160VHU7_9ZZZZ</name>
<evidence type="ECO:0000259" key="1">
    <source>
        <dbReference type="Pfam" id="PF13860"/>
    </source>
</evidence>
<dbReference type="InterPro" id="IPR025965">
    <property type="entry name" value="FlgD/Vpr_Ig-like"/>
</dbReference>
<organism evidence="2">
    <name type="scientific">hydrothermal vent metagenome</name>
    <dbReference type="NCBI Taxonomy" id="652676"/>
    <lineage>
        <taxon>unclassified sequences</taxon>
        <taxon>metagenomes</taxon>
        <taxon>ecological metagenomes</taxon>
    </lineage>
</organism>
<sequence length="247" mass="25960">MALDGDAYSGPLYAFMQNANADSSMDSTGAAVMVSLNYDPFYETGGSNWLDGVDAVASHTVNMTGLSGVLDSTGAPLADAETYNVMISGQSGTGGRSAFLAFDPIALNTQYMTPHDVGYVWVGAHNYSGANVSPLALAYEGLGASTGTDDEIAMPNSFALRGNYPNPFNPSTKIAYSIDINSKVNVKIYSLLGEEITSLFSGDVNPGTHEVQWNGTDNAGVAVASGVYIYRVEANNQALTSKMMLLK</sequence>